<sequence>MSGQSFFGDMLQTITERGRQLLSLGPAEDGPAAHKKRASLEEICDSLLRGRGEASGMALASLVFDRWSSLSPSQKFDFMTILLRRFGTDEARLSSAVDAYRAAPSPETARILHQAAEPRRQELIRRLNLAPGGVGALVRMRADLLGMLTEHPELHPVDADFSHLFGSWFNRGFLVLKSIDWSTPASVLEKIIRYEAVHEIDDWEELRRRVAPEDRRCFAFFHPRLPEEPLIFVEVALTTTMASTIAELLDGERTPIRAGDATAAVFYSISNCQEGLRGVSFGNFLIKQVAADLQAELPGLATFVTLSPIPGFAAWLDGRRKAEDFEAEELEALVRVDDPTWAADPAAVETLGPILARATARYFLTAKNAQGLPLDAVARFHLGNGARLERINPLGDRSLRGMRGAHGMMVNYLYELSEIEANHEAFFSKGEIAASSSVQRLARPARSAPKGASGPGRKNEKAA</sequence>
<feature type="domain" description="Malonyl-CoA decarboxylase C-terminal" evidence="2">
    <location>
        <begin position="172"/>
        <end position="415"/>
    </location>
</feature>
<reference evidence="4" key="1">
    <citation type="journal article" date="2014" name="Int. J. Syst. Evol. Microbiol.">
        <title>Complete genome sequence of Corynebacterium casei LMG S-19264T (=DSM 44701T), isolated from a smear-ripened cheese.</title>
        <authorList>
            <consortium name="US DOE Joint Genome Institute (JGI-PGF)"/>
            <person name="Walter F."/>
            <person name="Albersmeier A."/>
            <person name="Kalinowski J."/>
            <person name="Ruckert C."/>
        </authorList>
    </citation>
    <scope>NUCLEOTIDE SEQUENCE</scope>
    <source>
        <strain evidence="4">VKM B-2347</strain>
    </source>
</reference>
<organism evidence="4 5">
    <name type="scientific">Hansschlegelia plantiphila</name>
    <dbReference type="NCBI Taxonomy" id="374655"/>
    <lineage>
        <taxon>Bacteria</taxon>
        <taxon>Pseudomonadati</taxon>
        <taxon>Pseudomonadota</taxon>
        <taxon>Alphaproteobacteria</taxon>
        <taxon>Hyphomicrobiales</taxon>
        <taxon>Methylopilaceae</taxon>
        <taxon>Hansschlegelia</taxon>
    </lineage>
</organism>
<dbReference type="InterPro" id="IPR042303">
    <property type="entry name" value="Malonyl_CoA_deC_C_sf"/>
</dbReference>
<feature type="domain" description="Malonyl-CoA decarboxylase N-terminal" evidence="3">
    <location>
        <begin position="86"/>
        <end position="169"/>
    </location>
</feature>
<dbReference type="InterPro" id="IPR038917">
    <property type="entry name" value="Malonyl_CoA_deC"/>
</dbReference>
<dbReference type="Gene3D" id="3.40.630.150">
    <property type="entry name" value="Malonyl-CoA decarboxylase, catalytic domain"/>
    <property type="match status" value="1"/>
</dbReference>
<evidence type="ECO:0000259" key="3">
    <source>
        <dbReference type="Pfam" id="PF17408"/>
    </source>
</evidence>
<dbReference type="Pfam" id="PF05292">
    <property type="entry name" value="MCD"/>
    <property type="match status" value="1"/>
</dbReference>
<evidence type="ECO:0000313" key="4">
    <source>
        <dbReference type="EMBL" id="GLK67136.1"/>
    </source>
</evidence>
<comment type="caution">
    <text evidence="4">The sequence shown here is derived from an EMBL/GenBank/DDBJ whole genome shotgun (WGS) entry which is preliminary data.</text>
</comment>
<dbReference type="Proteomes" id="UP001143372">
    <property type="component" value="Unassembled WGS sequence"/>
</dbReference>
<dbReference type="EMBL" id="BSFI01000004">
    <property type="protein sequence ID" value="GLK67136.1"/>
    <property type="molecule type" value="Genomic_DNA"/>
</dbReference>
<dbReference type="AlphaFoldDB" id="A0A9W6MUS7"/>
<gene>
    <name evidence="4" type="ORF">GCM10008179_07740</name>
</gene>
<protein>
    <recommendedName>
        <fullName evidence="6">MCD, Malonyl-CoA decarboxylase MCD</fullName>
    </recommendedName>
</protein>
<dbReference type="Pfam" id="PF17408">
    <property type="entry name" value="MCD_N"/>
    <property type="match status" value="1"/>
</dbReference>
<dbReference type="GO" id="GO:0006633">
    <property type="term" value="P:fatty acid biosynthetic process"/>
    <property type="evidence" value="ECO:0007669"/>
    <property type="project" value="InterPro"/>
</dbReference>
<evidence type="ECO:0000259" key="2">
    <source>
        <dbReference type="Pfam" id="PF05292"/>
    </source>
</evidence>
<evidence type="ECO:0000313" key="5">
    <source>
        <dbReference type="Proteomes" id="UP001143372"/>
    </source>
</evidence>
<dbReference type="PANTHER" id="PTHR28641">
    <property type="match status" value="1"/>
</dbReference>
<dbReference type="InterPro" id="IPR035372">
    <property type="entry name" value="MCD_N"/>
</dbReference>
<dbReference type="InterPro" id="IPR007956">
    <property type="entry name" value="Malonyl_CoA_deC_C"/>
</dbReference>
<accession>A0A9W6MUS7</accession>
<dbReference type="RefSeq" id="WP_271167395.1">
    <property type="nucleotide sequence ID" value="NZ_BSFI01000004.1"/>
</dbReference>
<feature type="region of interest" description="Disordered" evidence="1">
    <location>
        <begin position="437"/>
        <end position="463"/>
    </location>
</feature>
<reference evidence="4" key="2">
    <citation type="submission" date="2023-01" db="EMBL/GenBank/DDBJ databases">
        <authorList>
            <person name="Sun Q."/>
            <person name="Evtushenko L."/>
        </authorList>
    </citation>
    <scope>NUCLEOTIDE SEQUENCE</scope>
    <source>
        <strain evidence="4">VKM B-2347</strain>
    </source>
</reference>
<evidence type="ECO:0008006" key="6">
    <source>
        <dbReference type="Google" id="ProtNLM"/>
    </source>
</evidence>
<dbReference type="PANTHER" id="PTHR28641:SF1">
    <property type="entry name" value="MALONYL-COA DECARBOXYLASE, MITOCHONDRIAL"/>
    <property type="match status" value="1"/>
</dbReference>
<dbReference type="GO" id="GO:0050080">
    <property type="term" value="F:malonyl-CoA decarboxylase activity"/>
    <property type="evidence" value="ECO:0007669"/>
    <property type="project" value="InterPro"/>
</dbReference>
<keyword evidence="5" id="KW-1185">Reference proteome</keyword>
<evidence type="ECO:0000256" key="1">
    <source>
        <dbReference type="SAM" id="MobiDB-lite"/>
    </source>
</evidence>
<dbReference type="Gene3D" id="1.20.140.90">
    <property type="entry name" value="Malonyl-CoA decarboxylase, oligemerization domain"/>
    <property type="match status" value="1"/>
</dbReference>
<dbReference type="InterPro" id="IPR038351">
    <property type="entry name" value="MCD_N_sf"/>
</dbReference>
<name>A0A9W6MUS7_9HYPH</name>
<proteinExistence type="predicted"/>